<dbReference type="RefSeq" id="WP_046232692.1">
    <property type="nucleotide sequence ID" value="NZ_FONN01000007.1"/>
</dbReference>
<evidence type="ECO:0000256" key="1">
    <source>
        <dbReference type="SAM" id="Phobius"/>
    </source>
</evidence>
<evidence type="ECO:0000313" key="3">
    <source>
        <dbReference type="Proteomes" id="UP000183410"/>
    </source>
</evidence>
<keyword evidence="1" id="KW-1133">Transmembrane helix</keyword>
<feature type="transmembrane region" description="Helical" evidence="1">
    <location>
        <begin position="118"/>
        <end position="138"/>
    </location>
</feature>
<evidence type="ECO:0008006" key="4">
    <source>
        <dbReference type="Google" id="ProtNLM"/>
    </source>
</evidence>
<name>A0A1I2DMD9_9BACL</name>
<keyword evidence="3" id="KW-1185">Reference proteome</keyword>
<keyword evidence="1" id="KW-0472">Membrane</keyword>
<feature type="transmembrane region" description="Helical" evidence="1">
    <location>
        <begin position="21"/>
        <end position="39"/>
    </location>
</feature>
<feature type="transmembrane region" description="Helical" evidence="1">
    <location>
        <begin position="412"/>
        <end position="436"/>
    </location>
</feature>
<feature type="transmembrane region" description="Helical" evidence="1">
    <location>
        <begin position="504"/>
        <end position="523"/>
    </location>
</feature>
<dbReference type="AlphaFoldDB" id="A0A1I2DMD9"/>
<gene>
    <name evidence="2" type="ORF">SAMN04487969_107106</name>
</gene>
<proteinExistence type="predicted"/>
<accession>A0A1I2DMD9</accession>
<feature type="transmembrane region" description="Helical" evidence="1">
    <location>
        <begin position="263"/>
        <end position="283"/>
    </location>
</feature>
<dbReference type="Proteomes" id="UP000183410">
    <property type="component" value="Unassembled WGS sequence"/>
</dbReference>
<reference evidence="3" key="1">
    <citation type="submission" date="2016-10" db="EMBL/GenBank/DDBJ databases">
        <authorList>
            <person name="Varghese N."/>
            <person name="Submissions S."/>
        </authorList>
    </citation>
    <scope>NUCLEOTIDE SEQUENCE [LARGE SCALE GENOMIC DNA]</scope>
    <source>
        <strain evidence="3">CGMCC 1.10223</strain>
    </source>
</reference>
<sequence length="530" mass="60183">MTSLRILFHMMKADYFERVRSYSFLITVLLSIFFVYKYIPSSDENYVTLSLQSIRGLYNSAWVGSGIAVLASMLLSLPAFFLVKNAIERDVQTGVGQIIATTPITRWMYTMGKMWSNFVFLMSIVAVLMVSALAMQLIRGEDYAVDFAALWLPFMYSTLPTMALVASIAIFFEAVPWLRKGLGNLIYFMIWIFSLIFSTKATHSNQDMFGISPIITKMSSEAIERIPNSHGGHVSGISPLKGDLLTYDWNGVHWTIQMFLERYTWLAVAVIIVTMASFFFHRFDLTRFAKINKTSKPNEAGNAEPHSKPVYRNDTEIKLTPYANTKWQSNDFKTLALELRLMLKGQRLWWYLVALVMIVLGLVLPMKSVVAYVVPFTWVWPVLIWSTMGTNETYYRTQPLIFTAMHPVRNPFIGLWLAGIIVAYLTGSGALIHFLIAGEWESLTAMVVGGLFIPTLAVALGIWSGNGKLFQVVFMLLWYMGPLNKWEALDFMGSTPQALDRGVYMYYLLATIILLMLAVIGRVRQAKMYS</sequence>
<feature type="transmembrane region" description="Helical" evidence="1">
    <location>
        <begin position="442"/>
        <end position="462"/>
    </location>
</feature>
<feature type="transmembrane region" description="Helical" evidence="1">
    <location>
        <begin position="184"/>
        <end position="203"/>
    </location>
</feature>
<evidence type="ECO:0000313" key="2">
    <source>
        <dbReference type="EMBL" id="SFE81812.1"/>
    </source>
</evidence>
<protein>
    <recommendedName>
        <fullName evidence="4">ABC-2 family transporter protein</fullName>
    </recommendedName>
</protein>
<organism evidence="2 3">
    <name type="scientific">Paenibacillus algorifonticola</name>
    <dbReference type="NCBI Taxonomy" id="684063"/>
    <lineage>
        <taxon>Bacteria</taxon>
        <taxon>Bacillati</taxon>
        <taxon>Bacillota</taxon>
        <taxon>Bacilli</taxon>
        <taxon>Bacillales</taxon>
        <taxon>Paenibacillaceae</taxon>
        <taxon>Paenibacillus</taxon>
    </lineage>
</organism>
<dbReference type="OrthoDB" id="6017159at2"/>
<feature type="transmembrane region" description="Helical" evidence="1">
    <location>
        <begin position="59"/>
        <end position="83"/>
    </location>
</feature>
<feature type="transmembrane region" description="Helical" evidence="1">
    <location>
        <begin position="150"/>
        <end position="172"/>
    </location>
</feature>
<dbReference type="EMBL" id="FONN01000007">
    <property type="protein sequence ID" value="SFE81812.1"/>
    <property type="molecule type" value="Genomic_DNA"/>
</dbReference>
<feature type="transmembrane region" description="Helical" evidence="1">
    <location>
        <begin position="348"/>
        <end position="366"/>
    </location>
</feature>
<keyword evidence="1" id="KW-0812">Transmembrane</keyword>